<dbReference type="PROSITE" id="PS51257">
    <property type="entry name" value="PROKAR_LIPOPROTEIN"/>
    <property type="match status" value="1"/>
</dbReference>
<dbReference type="SUPFAM" id="SSF55816">
    <property type="entry name" value="5'-nucleotidase (syn. UDP-sugar hydrolase), C-terminal domain"/>
    <property type="match status" value="1"/>
</dbReference>
<feature type="chain" id="PRO_5046087548" evidence="1">
    <location>
        <begin position="22"/>
        <end position="255"/>
    </location>
</feature>
<reference evidence="4" key="1">
    <citation type="journal article" date="2019" name="Int. J. Syst. Evol. Microbiol.">
        <title>The Global Catalogue of Microorganisms (GCM) 10K type strain sequencing project: providing services to taxonomists for standard genome sequencing and annotation.</title>
        <authorList>
            <consortium name="The Broad Institute Genomics Platform"/>
            <consortium name="The Broad Institute Genome Sequencing Center for Infectious Disease"/>
            <person name="Wu L."/>
            <person name="Ma J."/>
        </authorList>
    </citation>
    <scope>NUCLEOTIDE SEQUENCE [LARGE SCALE GENOMIC DNA]</scope>
    <source>
        <strain evidence="4">KCTC 42248</strain>
    </source>
</reference>
<dbReference type="InterPro" id="IPR006179">
    <property type="entry name" value="5_nucleotidase/apyrase"/>
</dbReference>
<evidence type="ECO:0000313" key="3">
    <source>
        <dbReference type="EMBL" id="MFD2599535.1"/>
    </source>
</evidence>
<accession>A0ABW5NMD2</accession>
<comment type="caution">
    <text evidence="3">The sequence shown here is derived from an EMBL/GenBank/DDBJ whole genome shotgun (WGS) entry which is preliminary data.</text>
</comment>
<dbReference type="Pfam" id="PF02872">
    <property type="entry name" value="5_nucleotid_C"/>
    <property type="match status" value="1"/>
</dbReference>
<proteinExistence type="predicted"/>
<evidence type="ECO:0000256" key="1">
    <source>
        <dbReference type="SAM" id="SignalP"/>
    </source>
</evidence>
<organism evidence="3 4">
    <name type="scientific">Sphingobacterium corticis</name>
    <dbReference type="NCBI Taxonomy" id="1812823"/>
    <lineage>
        <taxon>Bacteria</taxon>
        <taxon>Pseudomonadati</taxon>
        <taxon>Bacteroidota</taxon>
        <taxon>Sphingobacteriia</taxon>
        <taxon>Sphingobacteriales</taxon>
        <taxon>Sphingobacteriaceae</taxon>
        <taxon>Sphingobacterium</taxon>
    </lineage>
</organism>
<dbReference type="Proteomes" id="UP001597393">
    <property type="component" value="Unassembled WGS sequence"/>
</dbReference>
<feature type="domain" description="5'-Nucleotidase C-terminal" evidence="2">
    <location>
        <begin position="70"/>
        <end position="210"/>
    </location>
</feature>
<keyword evidence="4" id="KW-1185">Reference proteome</keyword>
<gene>
    <name evidence="3" type="ORF">ACFSQ3_11275</name>
</gene>
<dbReference type="PRINTS" id="PR01607">
    <property type="entry name" value="APYRASEFAMLY"/>
</dbReference>
<dbReference type="PANTHER" id="PTHR11575:SF24">
    <property type="entry name" value="5'-NUCLEOTIDASE"/>
    <property type="match status" value="1"/>
</dbReference>
<feature type="signal peptide" evidence="1">
    <location>
        <begin position="1"/>
        <end position="21"/>
    </location>
</feature>
<name>A0ABW5NMD2_9SPHI</name>
<sequence>MTYPSFRKFLPIAVIATLSLAGCKTTAQWQQQQSYQANRFVVNNEVTADSAMLQYIEPYKQRLRAQMDTVIGKTAQILPRTAKDGQSLAGNFFADALLSLGQQLDSDVVCSLGTSGGIRVDIAEGDIQIGKVFELMPFENYLTVLTLKGEDLLVLGKYIAKTNGQPVAGMSVTIKDQQLVSMKIKGETVDPNKTYKLVTYDYLANGGDNIEGIGNPAQREDSSLRVREGLIDYISSQSKQGKLINATRDERIIIL</sequence>
<dbReference type="RefSeq" id="WP_380869662.1">
    <property type="nucleotide sequence ID" value="NZ_JBHUMA010000006.1"/>
</dbReference>
<evidence type="ECO:0000313" key="4">
    <source>
        <dbReference type="Proteomes" id="UP001597393"/>
    </source>
</evidence>
<evidence type="ECO:0000259" key="2">
    <source>
        <dbReference type="Pfam" id="PF02872"/>
    </source>
</evidence>
<keyword evidence="1" id="KW-0732">Signal</keyword>
<protein>
    <submittedName>
        <fullName evidence="3">5'-nucleotidase C-terminal domain-containing protein</fullName>
    </submittedName>
</protein>
<dbReference type="InterPro" id="IPR036907">
    <property type="entry name" value="5'-Nucleotdase_C_sf"/>
</dbReference>
<dbReference type="EMBL" id="JBHUMA010000006">
    <property type="protein sequence ID" value="MFD2599535.1"/>
    <property type="molecule type" value="Genomic_DNA"/>
</dbReference>
<dbReference type="PANTHER" id="PTHR11575">
    <property type="entry name" value="5'-NUCLEOTIDASE-RELATED"/>
    <property type="match status" value="1"/>
</dbReference>
<dbReference type="Gene3D" id="3.90.780.10">
    <property type="entry name" value="5'-Nucleotidase, C-terminal domain"/>
    <property type="match status" value="1"/>
</dbReference>
<dbReference type="InterPro" id="IPR008334">
    <property type="entry name" value="5'-Nucleotdase_C"/>
</dbReference>